<dbReference type="RefSeq" id="XP_033659208.1">
    <property type="nucleotide sequence ID" value="XM_033810207.1"/>
</dbReference>
<dbReference type="GeneID" id="54563479"/>
<dbReference type="OrthoDB" id="194358at2759"/>
<protein>
    <submittedName>
        <fullName evidence="2">Uncharacterized protein</fullName>
    </submittedName>
</protein>
<feature type="region of interest" description="Disordered" evidence="1">
    <location>
        <begin position="1"/>
        <end position="26"/>
    </location>
</feature>
<keyword evidence="3" id="KW-1185">Reference proteome</keyword>
<accession>A0A6A6BXQ6</accession>
<sequence length="183" mass="20515">MDLDFDDPAFDEHGPGGSADRQSPTEISMENRVGFLVDRAKAAGFSTFDDMIEAYYTTGASSQPQHGTDQASRSRRRRLSDLLPSFFSAARGWSDWERRGLHLELLRGAEQTLMEEVKAFRESMSCADESSTHRHAEDMMQQAQEKMPKLWSLIMSLTAKNPSIAATDRTNAVYRTVVALCES</sequence>
<dbReference type="AlphaFoldDB" id="A0A6A6BXQ6"/>
<evidence type="ECO:0000313" key="3">
    <source>
        <dbReference type="Proteomes" id="UP000799537"/>
    </source>
</evidence>
<dbReference type="EMBL" id="ML993697">
    <property type="protein sequence ID" value="KAF2158319.1"/>
    <property type="molecule type" value="Genomic_DNA"/>
</dbReference>
<evidence type="ECO:0000313" key="2">
    <source>
        <dbReference type="EMBL" id="KAF2158319.1"/>
    </source>
</evidence>
<reference evidence="2" key="1">
    <citation type="journal article" date="2020" name="Stud. Mycol.">
        <title>101 Dothideomycetes genomes: a test case for predicting lifestyles and emergence of pathogens.</title>
        <authorList>
            <person name="Haridas S."/>
            <person name="Albert R."/>
            <person name="Binder M."/>
            <person name="Bloem J."/>
            <person name="Labutti K."/>
            <person name="Salamov A."/>
            <person name="Andreopoulos B."/>
            <person name="Baker S."/>
            <person name="Barry K."/>
            <person name="Bills G."/>
            <person name="Bluhm B."/>
            <person name="Cannon C."/>
            <person name="Castanera R."/>
            <person name="Culley D."/>
            <person name="Daum C."/>
            <person name="Ezra D."/>
            <person name="Gonzalez J."/>
            <person name="Henrissat B."/>
            <person name="Kuo A."/>
            <person name="Liang C."/>
            <person name="Lipzen A."/>
            <person name="Lutzoni F."/>
            <person name="Magnuson J."/>
            <person name="Mondo S."/>
            <person name="Nolan M."/>
            <person name="Ohm R."/>
            <person name="Pangilinan J."/>
            <person name="Park H.-J."/>
            <person name="Ramirez L."/>
            <person name="Alfaro M."/>
            <person name="Sun H."/>
            <person name="Tritt A."/>
            <person name="Yoshinaga Y."/>
            <person name="Zwiers L.-H."/>
            <person name="Turgeon B."/>
            <person name="Goodwin S."/>
            <person name="Spatafora J."/>
            <person name="Crous P."/>
            <person name="Grigoriev I."/>
        </authorList>
    </citation>
    <scope>NUCLEOTIDE SEQUENCE</scope>
    <source>
        <strain evidence="2">ATCC 36951</strain>
    </source>
</reference>
<dbReference type="Proteomes" id="UP000799537">
    <property type="component" value="Unassembled WGS sequence"/>
</dbReference>
<evidence type="ECO:0000256" key="1">
    <source>
        <dbReference type="SAM" id="MobiDB-lite"/>
    </source>
</evidence>
<gene>
    <name evidence="2" type="ORF">M409DRAFT_31151</name>
</gene>
<name>A0A6A6BXQ6_ZASCE</name>
<organism evidence="2 3">
    <name type="scientific">Zasmidium cellare ATCC 36951</name>
    <dbReference type="NCBI Taxonomy" id="1080233"/>
    <lineage>
        <taxon>Eukaryota</taxon>
        <taxon>Fungi</taxon>
        <taxon>Dikarya</taxon>
        <taxon>Ascomycota</taxon>
        <taxon>Pezizomycotina</taxon>
        <taxon>Dothideomycetes</taxon>
        <taxon>Dothideomycetidae</taxon>
        <taxon>Mycosphaerellales</taxon>
        <taxon>Mycosphaerellaceae</taxon>
        <taxon>Zasmidium</taxon>
    </lineage>
</organism>
<proteinExistence type="predicted"/>